<dbReference type="CDD" id="cd14279">
    <property type="entry name" value="CUE"/>
    <property type="match status" value="1"/>
</dbReference>
<reference evidence="3" key="1">
    <citation type="journal article" date="2023" name="Mol. Phylogenet. Evol.">
        <title>Genome-scale phylogeny and comparative genomics of the fungal order Sordariales.</title>
        <authorList>
            <person name="Hensen N."/>
            <person name="Bonometti L."/>
            <person name="Westerberg I."/>
            <person name="Brannstrom I.O."/>
            <person name="Guillou S."/>
            <person name="Cros-Aarteil S."/>
            <person name="Calhoun S."/>
            <person name="Haridas S."/>
            <person name="Kuo A."/>
            <person name="Mondo S."/>
            <person name="Pangilinan J."/>
            <person name="Riley R."/>
            <person name="LaButti K."/>
            <person name="Andreopoulos B."/>
            <person name="Lipzen A."/>
            <person name="Chen C."/>
            <person name="Yan M."/>
            <person name="Daum C."/>
            <person name="Ng V."/>
            <person name="Clum A."/>
            <person name="Steindorff A."/>
            <person name="Ohm R.A."/>
            <person name="Martin F."/>
            <person name="Silar P."/>
            <person name="Natvig D.O."/>
            <person name="Lalanne C."/>
            <person name="Gautier V."/>
            <person name="Ament-Velasquez S.L."/>
            <person name="Kruys A."/>
            <person name="Hutchinson M.I."/>
            <person name="Powell A.J."/>
            <person name="Barry K."/>
            <person name="Miller A.N."/>
            <person name="Grigoriev I.V."/>
            <person name="Debuchy R."/>
            <person name="Gladieux P."/>
            <person name="Hiltunen Thoren M."/>
            <person name="Johannesson H."/>
        </authorList>
    </citation>
    <scope>NUCLEOTIDE SEQUENCE</scope>
    <source>
        <strain evidence="3">CBS 508.74</strain>
    </source>
</reference>
<organism evidence="3 4">
    <name type="scientific">Canariomyces notabilis</name>
    <dbReference type="NCBI Taxonomy" id="2074819"/>
    <lineage>
        <taxon>Eukaryota</taxon>
        <taxon>Fungi</taxon>
        <taxon>Dikarya</taxon>
        <taxon>Ascomycota</taxon>
        <taxon>Pezizomycotina</taxon>
        <taxon>Sordariomycetes</taxon>
        <taxon>Sordariomycetidae</taxon>
        <taxon>Sordariales</taxon>
        <taxon>Chaetomiaceae</taxon>
        <taxon>Canariomyces</taxon>
    </lineage>
</organism>
<sequence length="426" mass="45577">MSALIDDPANASGDCAEQNRKKLLDEFGSVLEESLIISITDERDVVKEYDEIRHVLSQLAETARAEAATGFDPSGLGCFADVDVDVEALRIDGTTGSGTGLSGDSLAEYATTVSDLSDHSDQSAFTGQPGMSDANKVQGLKLIFQDRFKDHTLQFVLKENGGNVERAFDELLTRDVLEKEGSLPKGIDGFLEPDREGRSRKGKAGRTKKQNPKGQKLTINYKAVSPAINDEELEGAKDFVQSPRAKRSPVMLSPLTPKLTTLSPPPAAAAAAASPSPTLTDFNAAHLRAAAASLRRMGPLGRQGAAVYAERAREETRALAARASLEAEARVARQSSDSSVDLHGVFVLDGVRIAKERVWAWWHGLGGEGSSRAAAAKKKGFTIVTGVGKHSVNGVSRLRQAVGAYLRNDGWKVETLTGSFYVTGRV</sequence>
<dbReference type="PROSITE" id="PS50152">
    <property type="entry name" value="25A_SYNTH_3"/>
    <property type="match status" value="1"/>
</dbReference>
<dbReference type="PROSITE" id="PS50828">
    <property type="entry name" value="SMR"/>
    <property type="match status" value="1"/>
</dbReference>
<keyword evidence="4" id="KW-1185">Reference proteome</keyword>
<dbReference type="SUPFAM" id="SSF160443">
    <property type="entry name" value="SMR domain-like"/>
    <property type="match status" value="1"/>
</dbReference>
<proteinExistence type="predicted"/>
<feature type="region of interest" description="Disordered" evidence="1">
    <location>
        <begin position="239"/>
        <end position="277"/>
    </location>
</feature>
<evidence type="ECO:0000313" key="4">
    <source>
        <dbReference type="Proteomes" id="UP001302812"/>
    </source>
</evidence>
<dbReference type="InterPro" id="IPR036063">
    <property type="entry name" value="Smr_dom_sf"/>
</dbReference>
<dbReference type="Gene3D" id="3.30.1370.110">
    <property type="match status" value="1"/>
</dbReference>
<dbReference type="GeneID" id="89939566"/>
<evidence type="ECO:0000313" key="3">
    <source>
        <dbReference type="EMBL" id="KAK4111461.1"/>
    </source>
</evidence>
<dbReference type="EMBL" id="MU853346">
    <property type="protein sequence ID" value="KAK4111461.1"/>
    <property type="molecule type" value="Genomic_DNA"/>
</dbReference>
<dbReference type="Proteomes" id="UP001302812">
    <property type="component" value="Unassembled WGS sequence"/>
</dbReference>
<feature type="domain" description="Smr" evidence="2">
    <location>
        <begin position="340"/>
        <end position="426"/>
    </location>
</feature>
<dbReference type="InterPro" id="IPR002625">
    <property type="entry name" value="Smr_dom"/>
</dbReference>
<dbReference type="InterPro" id="IPR052772">
    <property type="entry name" value="Endo/PolyKinase_Domain-Protein"/>
</dbReference>
<dbReference type="RefSeq" id="XP_064669031.1">
    <property type="nucleotide sequence ID" value="XM_064815441.1"/>
</dbReference>
<gene>
    <name evidence="3" type="ORF">N656DRAFT_780752</name>
</gene>
<evidence type="ECO:0000259" key="2">
    <source>
        <dbReference type="PROSITE" id="PS50828"/>
    </source>
</evidence>
<dbReference type="GO" id="GO:0004519">
    <property type="term" value="F:endonuclease activity"/>
    <property type="evidence" value="ECO:0007669"/>
    <property type="project" value="TreeGrafter"/>
</dbReference>
<dbReference type="PANTHER" id="PTHR46535:SF1">
    <property type="entry name" value="NEDD4-BINDING PROTEIN 2"/>
    <property type="match status" value="1"/>
</dbReference>
<accession>A0AAN6TBT0</accession>
<feature type="region of interest" description="Disordered" evidence="1">
    <location>
        <begin position="183"/>
        <end position="219"/>
    </location>
</feature>
<comment type="caution">
    <text evidence="3">The sequence shown here is derived from an EMBL/GenBank/DDBJ whole genome shotgun (WGS) entry which is preliminary data.</text>
</comment>
<feature type="compositionally biased region" description="Low complexity" evidence="1">
    <location>
        <begin position="252"/>
        <end position="277"/>
    </location>
</feature>
<protein>
    <recommendedName>
        <fullName evidence="2">Smr domain-containing protein</fullName>
    </recommendedName>
</protein>
<dbReference type="AlphaFoldDB" id="A0AAN6TBT0"/>
<dbReference type="PANTHER" id="PTHR46535">
    <property type="entry name" value="NEDD4-BINDING PROTEIN 2"/>
    <property type="match status" value="1"/>
</dbReference>
<dbReference type="GO" id="GO:0005634">
    <property type="term" value="C:nucleus"/>
    <property type="evidence" value="ECO:0007669"/>
    <property type="project" value="TreeGrafter"/>
</dbReference>
<feature type="compositionally biased region" description="Basic residues" evidence="1">
    <location>
        <begin position="200"/>
        <end position="211"/>
    </location>
</feature>
<reference evidence="3" key="2">
    <citation type="submission" date="2023-05" db="EMBL/GenBank/DDBJ databases">
        <authorList>
            <consortium name="Lawrence Berkeley National Laboratory"/>
            <person name="Steindorff A."/>
            <person name="Hensen N."/>
            <person name="Bonometti L."/>
            <person name="Westerberg I."/>
            <person name="Brannstrom I.O."/>
            <person name="Guillou S."/>
            <person name="Cros-Aarteil S."/>
            <person name="Calhoun S."/>
            <person name="Haridas S."/>
            <person name="Kuo A."/>
            <person name="Mondo S."/>
            <person name="Pangilinan J."/>
            <person name="Riley R."/>
            <person name="Labutti K."/>
            <person name="Andreopoulos B."/>
            <person name="Lipzen A."/>
            <person name="Chen C."/>
            <person name="Yanf M."/>
            <person name="Daum C."/>
            <person name="Ng V."/>
            <person name="Clum A."/>
            <person name="Ohm R."/>
            <person name="Martin F."/>
            <person name="Silar P."/>
            <person name="Natvig D."/>
            <person name="Lalanne C."/>
            <person name="Gautier V."/>
            <person name="Ament-Velasquez S.L."/>
            <person name="Kruys A."/>
            <person name="Hutchinson M.I."/>
            <person name="Powell A.J."/>
            <person name="Barry K."/>
            <person name="Miller A.N."/>
            <person name="Grigoriev I.V."/>
            <person name="Debuchy R."/>
            <person name="Gladieux P."/>
            <person name="Thoren M.H."/>
            <person name="Johannesson H."/>
        </authorList>
    </citation>
    <scope>NUCLEOTIDE SEQUENCE</scope>
    <source>
        <strain evidence="3">CBS 508.74</strain>
    </source>
</reference>
<evidence type="ECO:0000256" key="1">
    <source>
        <dbReference type="SAM" id="MobiDB-lite"/>
    </source>
</evidence>
<name>A0AAN6TBT0_9PEZI</name>